<dbReference type="InterPro" id="IPR052923">
    <property type="entry name" value="UPF0718"/>
</dbReference>
<reference evidence="9 10" key="1">
    <citation type="journal article" date="2019" name="Int. J. Syst. Evol. Microbiol.">
        <title>The Global Catalogue of Microorganisms (GCM) 10K type strain sequencing project: providing services to taxonomists for standard genome sequencing and annotation.</title>
        <authorList>
            <consortium name="The Broad Institute Genomics Platform"/>
            <consortium name="The Broad Institute Genome Sequencing Center for Infectious Disease"/>
            <person name="Wu L."/>
            <person name="Ma J."/>
        </authorList>
    </citation>
    <scope>NUCLEOTIDE SEQUENCE [LARGE SCALE GENOMIC DNA]</scope>
    <source>
        <strain evidence="9 10">JCM 4505</strain>
    </source>
</reference>
<dbReference type="RefSeq" id="WP_425580164.1">
    <property type="nucleotide sequence ID" value="NZ_BAAABV010000015.1"/>
</dbReference>
<comment type="similarity">
    <text evidence="2">Belongs to the UPF0718 family.</text>
</comment>
<evidence type="ECO:0000256" key="4">
    <source>
        <dbReference type="ARBA" id="ARBA00022692"/>
    </source>
</evidence>
<keyword evidence="10" id="KW-1185">Reference proteome</keyword>
<evidence type="ECO:0000256" key="3">
    <source>
        <dbReference type="ARBA" id="ARBA00022475"/>
    </source>
</evidence>
<organism evidence="9 10">
    <name type="scientific">Streptomyces polychromogenes</name>
    <dbReference type="NCBI Taxonomy" id="67342"/>
    <lineage>
        <taxon>Bacteria</taxon>
        <taxon>Bacillati</taxon>
        <taxon>Actinomycetota</taxon>
        <taxon>Actinomycetes</taxon>
        <taxon>Kitasatosporales</taxon>
        <taxon>Streptomycetaceae</taxon>
        <taxon>Streptomyces</taxon>
    </lineage>
</organism>
<gene>
    <name evidence="9" type="ORF">GCM10010302_23580</name>
</gene>
<feature type="transmembrane region" description="Helical" evidence="8">
    <location>
        <begin position="34"/>
        <end position="54"/>
    </location>
</feature>
<sequence length="348" mass="35467">MEGPASTATQAPPHSSGPRDGEAGTGRRRRAGMAAAGPALVGAAVAAVLAGPWLERRYGLAAFGAWRTLLVAIVMQGIPFLILGTVVSAAIGAFVPARVFAKVLPRNPVLAVPVAGAAGVVLPGCECASVPVAGSLMRRGVAPAAALTFLLAAPAVNPVVLVATAIAFPGRPEMVAARFGASLLTSVVMGWLWIRWGREEWLRPPAARAEQPPGAGRLDAFRRGMQHDFLQAGGFLVVGAMAAATFDVLVPPSVLEAFSGSPWLGVLVAAALAVLLSVCSEADAFVASSFTGFSPTARLAFMVVGPMVDLKLIALQAGAFGRAFAVRFCAATFVVAILCAVLVGGVLL</sequence>
<evidence type="ECO:0000256" key="8">
    <source>
        <dbReference type="SAM" id="Phobius"/>
    </source>
</evidence>
<dbReference type="Proteomes" id="UP001501867">
    <property type="component" value="Unassembled WGS sequence"/>
</dbReference>
<evidence type="ECO:0000256" key="7">
    <source>
        <dbReference type="SAM" id="MobiDB-lite"/>
    </source>
</evidence>
<feature type="transmembrane region" description="Helical" evidence="8">
    <location>
        <begin position="66"/>
        <end position="95"/>
    </location>
</feature>
<evidence type="ECO:0000256" key="6">
    <source>
        <dbReference type="ARBA" id="ARBA00023136"/>
    </source>
</evidence>
<dbReference type="PANTHER" id="PTHR34184">
    <property type="entry name" value="UPF0718 PROTEIN YCGR"/>
    <property type="match status" value="1"/>
</dbReference>
<dbReference type="EMBL" id="BAAABV010000015">
    <property type="protein sequence ID" value="GAA0284732.1"/>
    <property type="molecule type" value="Genomic_DNA"/>
</dbReference>
<evidence type="ECO:0000256" key="5">
    <source>
        <dbReference type="ARBA" id="ARBA00022989"/>
    </source>
</evidence>
<evidence type="ECO:0000313" key="9">
    <source>
        <dbReference type="EMBL" id="GAA0284732.1"/>
    </source>
</evidence>
<dbReference type="PANTHER" id="PTHR34184:SF4">
    <property type="entry name" value="UPF0718 PROTEIN YCGR"/>
    <property type="match status" value="1"/>
</dbReference>
<feature type="transmembrane region" description="Helical" evidence="8">
    <location>
        <begin position="144"/>
        <end position="168"/>
    </location>
</feature>
<keyword evidence="5 8" id="KW-1133">Transmembrane helix</keyword>
<accession>A0ABN0VBV1</accession>
<feature type="transmembrane region" description="Helical" evidence="8">
    <location>
        <begin position="324"/>
        <end position="347"/>
    </location>
</feature>
<proteinExistence type="inferred from homology"/>
<evidence type="ECO:0000256" key="1">
    <source>
        <dbReference type="ARBA" id="ARBA00004651"/>
    </source>
</evidence>
<protein>
    <submittedName>
        <fullName evidence="9">Permease</fullName>
    </submittedName>
</protein>
<feature type="compositionally biased region" description="Polar residues" evidence="7">
    <location>
        <begin position="1"/>
        <end position="13"/>
    </location>
</feature>
<comment type="subcellular location">
    <subcellularLocation>
        <location evidence="1">Cell membrane</location>
        <topology evidence="1">Multi-pass membrane protein</topology>
    </subcellularLocation>
</comment>
<comment type="caution">
    <text evidence="9">The sequence shown here is derived from an EMBL/GenBank/DDBJ whole genome shotgun (WGS) entry which is preliminary data.</text>
</comment>
<keyword evidence="6 8" id="KW-0472">Membrane</keyword>
<evidence type="ECO:0000313" key="10">
    <source>
        <dbReference type="Proteomes" id="UP001501867"/>
    </source>
</evidence>
<feature type="region of interest" description="Disordered" evidence="7">
    <location>
        <begin position="1"/>
        <end position="29"/>
    </location>
</feature>
<dbReference type="InterPro" id="IPR005524">
    <property type="entry name" value="DUF318"/>
</dbReference>
<feature type="transmembrane region" description="Helical" evidence="8">
    <location>
        <begin position="174"/>
        <end position="194"/>
    </location>
</feature>
<evidence type="ECO:0000256" key="2">
    <source>
        <dbReference type="ARBA" id="ARBA00006386"/>
    </source>
</evidence>
<feature type="transmembrane region" description="Helical" evidence="8">
    <location>
        <begin position="262"/>
        <end position="287"/>
    </location>
</feature>
<feature type="transmembrane region" description="Helical" evidence="8">
    <location>
        <begin position="229"/>
        <end position="250"/>
    </location>
</feature>
<keyword evidence="4 8" id="KW-0812">Transmembrane</keyword>
<name>A0ABN0VBV1_9ACTN</name>
<dbReference type="Pfam" id="PF03773">
    <property type="entry name" value="ArsP_1"/>
    <property type="match status" value="1"/>
</dbReference>
<keyword evidence="3" id="KW-1003">Cell membrane</keyword>